<comment type="subcellular location">
    <subcellularLocation>
        <location evidence="1">Membrane</location>
        <topology evidence="1">Multi-pass membrane protein</topology>
    </subcellularLocation>
</comment>
<dbReference type="PANTHER" id="PTHR13439:SF70">
    <property type="entry name" value="TLC DOMAIN-CONTAINING PROTEIN-RELATED"/>
    <property type="match status" value="1"/>
</dbReference>
<keyword evidence="4 5" id="KW-0472">Membrane</keyword>
<keyword evidence="2 5" id="KW-0812">Transmembrane</keyword>
<feature type="transmembrane region" description="Helical" evidence="7">
    <location>
        <begin position="99"/>
        <end position="120"/>
    </location>
</feature>
<reference evidence="9 10" key="1">
    <citation type="submission" date="2014-10" db="EMBL/GenBank/DDBJ databases">
        <title>Draft genome of the hookworm Ancylostoma caninum.</title>
        <authorList>
            <person name="Mitreva M."/>
        </authorList>
    </citation>
    <scope>NUCLEOTIDE SEQUENCE [LARGE SCALE GENOMIC DNA]</scope>
    <source>
        <strain evidence="9 10">Baltimore</strain>
    </source>
</reference>
<feature type="compositionally biased region" description="Acidic residues" evidence="6">
    <location>
        <begin position="308"/>
        <end position="318"/>
    </location>
</feature>
<evidence type="ECO:0000313" key="9">
    <source>
        <dbReference type="EMBL" id="RCN29471.1"/>
    </source>
</evidence>
<feature type="region of interest" description="Disordered" evidence="6">
    <location>
        <begin position="296"/>
        <end position="318"/>
    </location>
</feature>
<evidence type="ECO:0000256" key="3">
    <source>
        <dbReference type="ARBA" id="ARBA00022989"/>
    </source>
</evidence>
<keyword evidence="10" id="KW-1185">Reference proteome</keyword>
<evidence type="ECO:0000256" key="2">
    <source>
        <dbReference type="ARBA" id="ARBA00022692"/>
    </source>
</evidence>
<comment type="caution">
    <text evidence="9">The sequence shown here is derived from an EMBL/GenBank/DDBJ whole genome shotgun (WGS) entry which is preliminary data.</text>
</comment>
<dbReference type="AlphaFoldDB" id="A0A368FBA5"/>
<feature type="transmembrane region" description="Helical" evidence="7">
    <location>
        <begin position="126"/>
        <end position="146"/>
    </location>
</feature>
<evidence type="ECO:0000256" key="5">
    <source>
        <dbReference type="PROSITE-ProRule" id="PRU00205"/>
    </source>
</evidence>
<feature type="transmembrane region" description="Helical" evidence="7">
    <location>
        <begin position="221"/>
        <end position="246"/>
    </location>
</feature>
<name>A0A368FBA5_ANCCA</name>
<dbReference type="PROSITE" id="PS50922">
    <property type="entry name" value="TLC"/>
    <property type="match status" value="1"/>
</dbReference>
<feature type="transmembrane region" description="Helical" evidence="7">
    <location>
        <begin position="258"/>
        <end position="279"/>
    </location>
</feature>
<organism evidence="9 10">
    <name type="scientific">Ancylostoma caninum</name>
    <name type="common">Dog hookworm</name>
    <dbReference type="NCBI Taxonomy" id="29170"/>
    <lineage>
        <taxon>Eukaryota</taxon>
        <taxon>Metazoa</taxon>
        <taxon>Ecdysozoa</taxon>
        <taxon>Nematoda</taxon>
        <taxon>Chromadorea</taxon>
        <taxon>Rhabditida</taxon>
        <taxon>Rhabditina</taxon>
        <taxon>Rhabditomorpha</taxon>
        <taxon>Strongyloidea</taxon>
        <taxon>Ancylostomatidae</taxon>
        <taxon>Ancylostomatinae</taxon>
        <taxon>Ancylostoma</taxon>
    </lineage>
</organism>
<dbReference type="InterPro" id="IPR006634">
    <property type="entry name" value="TLC-dom"/>
</dbReference>
<evidence type="ECO:0000259" key="8">
    <source>
        <dbReference type="PROSITE" id="PS50922"/>
    </source>
</evidence>
<evidence type="ECO:0000256" key="7">
    <source>
        <dbReference type="SAM" id="Phobius"/>
    </source>
</evidence>
<protein>
    <recommendedName>
        <fullName evidence="8">TLC domain-containing protein</fullName>
    </recommendedName>
</protein>
<feature type="transmembrane region" description="Helical" evidence="7">
    <location>
        <begin position="29"/>
        <end position="49"/>
    </location>
</feature>
<dbReference type="SMART" id="SM00724">
    <property type="entry name" value="TLC"/>
    <property type="match status" value="1"/>
</dbReference>
<dbReference type="OrthoDB" id="10266980at2759"/>
<keyword evidence="3 7" id="KW-1133">Transmembrane helix</keyword>
<gene>
    <name evidence="9" type="ORF">ANCCAN_24771</name>
</gene>
<evidence type="ECO:0000256" key="1">
    <source>
        <dbReference type="ARBA" id="ARBA00004141"/>
    </source>
</evidence>
<evidence type="ECO:0000256" key="6">
    <source>
        <dbReference type="SAM" id="MobiDB-lite"/>
    </source>
</evidence>
<dbReference type="PANTHER" id="PTHR13439">
    <property type="entry name" value="CT120 PROTEIN"/>
    <property type="match status" value="1"/>
</dbReference>
<feature type="transmembrane region" description="Helical" evidence="7">
    <location>
        <begin position="158"/>
        <end position="178"/>
    </location>
</feature>
<evidence type="ECO:0000313" key="10">
    <source>
        <dbReference type="Proteomes" id="UP000252519"/>
    </source>
</evidence>
<dbReference type="GO" id="GO:0005886">
    <property type="term" value="C:plasma membrane"/>
    <property type="evidence" value="ECO:0007669"/>
    <property type="project" value="TreeGrafter"/>
</dbReference>
<evidence type="ECO:0000256" key="4">
    <source>
        <dbReference type="ARBA" id="ARBA00023136"/>
    </source>
</evidence>
<feature type="transmembrane region" description="Helical" evidence="7">
    <location>
        <begin position="184"/>
        <end position="201"/>
    </location>
</feature>
<dbReference type="GO" id="GO:0097035">
    <property type="term" value="P:regulation of membrane lipid distribution"/>
    <property type="evidence" value="ECO:0007669"/>
    <property type="project" value="TreeGrafter"/>
</dbReference>
<proteinExistence type="predicted"/>
<dbReference type="EMBL" id="JOJR01001934">
    <property type="protein sequence ID" value="RCN29471.1"/>
    <property type="molecule type" value="Genomic_DNA"/>
</dbReference>
<dbReference type="GO" id="GO:0071709">
    <property type="term" value="P:membrane assembly"/>
    <property type="evidence" value="ECO:0007669"/>
    <property type="project" value="TreeGrafter"/>
</dbReference>
<dbReference type="GO" id="GO:0007009">
    <property type="term" value="P:plasma membrane organization"/>
    <property type="evidence" value="ECO:0007669"/>
    <property type="project" value="TreeGrafter"/>
</dbReference>
<sequence>MRAGYASRLLEHFPRGGIDLPSTFTVNGYTIHTVYVSAVAGSFLFFRVLQYVVRWYLFGKCSFRAFSYFGISGRNRNRDSSRDLTVVPPNKKWRISNEAVSLIHSVVSGLWAAYALLFYQRLFDDLISYRCQVALDLIYVSFGYLLHDFFDLVVNEQSARIIELLFHHLVVITGFIVTLVTKKYLGVVIFGLLMELNSMFLHTRSLMNLYGVKKKSTSFRLVALLNIVTLAVFRISVSFYLVYWAVIQIPVIPWLHSVFTIFVIFSLFCSNTILAYRVMAADGLFGQARARKSPAQTTSTAADVEAGEREEEADEEDEQFDEDYYGLEDFPFSGGHHNWRRIYNMKLPSKQRMLVFLSTMSLKRSLKPLCVFVVVPQRLKKSFSSLFGSWSLRSARRPAVSSKNSSEL</sequence>
<dbReference type="Pfam" id="PF03798">
    <property type="entry name" value="TRAM_LAG1_CLN8"/>
    <property type="match status" value="1"/>
</dbReference>
<feature type="domain" description="TLC" evidence="8">
    <location>
        <begin position="90"/>
        <end position="267"/>
    </location>
</feature>
<dbReference type="InterPro" id="IPR050846">
    <property type="entry name" value="TLCD"/>
</dbReference>
<dbReference type="GO" id="GO:0055091">
    <property type="term" value="P:phospholipid homeostasis"/>
    <property type="evidence" value="ECO:0007669"/>
    <property type="project" value="TreeGrafter"/>
</dbReference>
<dbReference type="Proteomes" id="UP000252519">
    <property type="component" value="Unassembled WGS sequence"/>
</dbReference>
<accession>A0A368FBA5</accession>